<dbReference type="PANTHER" id="PTHR16161">
    <property type="entry name" value="TRANSCRIPTIONAL PROTEIN SWT1"/>
    <property type="match status" value="1"/>
</dbReference>
<dbReference type="PANTHER" id="PTHR16161:SF0">
    <property type="entry name" value="TRANSCRIPTIONAL PROTEIN SWT1"/>
    <property type="match status" value="1"/>
</dbReference>
<accession>A0A0M9FUR5</accession>
<dbReference type="OrthoDB" id="267427at2759"/>
<dbReference type="Pfam" id="PF13638">
    <property type="entry name" value="PIN_4"/>
    <property type="match status" value="1"/>
</dbReference>
<feature type="compositionally biased region" description="Basic and acidic residues" evidence="1">
    <location>
        <begin position="713"/>
        <end position="726"/>
    </location>
</feature>
<feature type="domain" description="PIN" evidence="2">
    <location>
        <begin position="797"/>
        <end position="961"/>
    </location>
</feature>
<organism evidence="3 4">
    <name type="scientific">Leptomonas pyrrhocoris</name>
    <name type="common">Firebug parasite</name>
    <dbReference type="NCBI Taxonomy" id="157538"/>
    <lineage>
        <taxon>Eukaryota</taxon>
        <taxon>Discoba</taxon>
        <taxon>Euglenozoa</taxon>
        <taxon>Kinetoplastea</taxon>
        <taxon>Metakinetoplastina</taxon>
        <taxon>Trypanosomatida</taxon>
        <taxon>Trypanosomatidae</taxon>
        <taxon>Leishmaniinae</taxon>
        <taxon>Leptomonas</taxon>
    </lineage>
</organism>
<evidence type="ECO:0000313" key="3">
    <source>
        <dbReference type="EMBL" id="KPA76359.1"/>
    </source>
</evidence>
<feature type="compositionally biased region" description="Low complexity" evidence="1">
    <location>
        <begin position="198"/>
        <end position="214"/>
    </location>
</feature>
<feature type="compositionally biased region" description="Pro residues" evidence="1">
    <location>
        <begin position="1"/>
        <end position="13"/>
    </location>
</feature>
<feature type="compositionally biased region" description="Basic residues" evidence="1">
    <location>
        <begin position="992"/>
        <end position="1001"/>
    </location>
</feature>
<feature type="region of interest" description="Disordered" evidence="1">
    <location>
        <begin position="452"/>
        <end position="508"/>
    </location>
</feature>
<feature type="region of interest" description="Disordered" evidence="1">
    <location>
        <begin position="173"/>
        <end position="217"/>
    </location>
</feature>
<feature type="region of interest" description="Disordered" evidence="1">
    <location>
        <begin position="521"/>
        <end position="541"/>
    </location>
</feature>
<dbReference type="OMA" id="THDREWR"/>
<dbReference type="GeneID" id="26907991"/>
<reference evidence="3 4" key="1">
    <citation type="submission" date="2015-07" db="EMBL/GenBank/DDBJ databases">
        <title>High-quality genome of monoxenous trypanosomatid Leptomonas pyrrhocoris.</title>
        <authorList>
            <person name="Flegontov P."/>
            <person name="Butenko A."/>
            <person name="Firsov S."/>
            <person name="Vlcek C."/>
            <person name="Logacheva M.D."/>
            <person name="Field M."/>
            <person name="Filatov D."/>
            <person name="Flegontova O."/>
            <person name="Gerasimov E."/>
            <person name="Jackson A.P."/>
            <person name="Kelly S."/>
            <person name="Opperdoes F."/>
            <person name="O'Reilly A."/>
            <person name="Votypka J."/>
            <person name="Yurchenko V."/>
            <person name="Lukes J."/>
        </authorList>
    </citation>
    <scope>NUCLEOTIDE SEQUENCE [LARGE SCALE GENOMIC DNA]</scope>
    <source>
        <strain evidence="3">H10</strain>
    </source>
</reference>
<dbReference type="Gene3D" id="3.40.50.1010">
    <property type="entry name" value="5'-nuclease"/>
    <property type="match status" value="1"/>
</dbReference>
<name>A0A0M9FUR5_LEPPY</name>
<dbReference type="EMBL" id="LGTL01000020">
    <property type="protein sequence ID" value="KPA76359.1"/>
    <property type="molecule type" value="Genomic_DNA"/>
</dbReference>
<evidence type="ECO:0000256" key="1">
    <source>
        <dbReference type="SAM" id="MobiDB-lite"/>
    </source>
</evidence>
<dbReference type="InterPro" id="IPR002716">
    <property type="entry name" value="PIN_dom"/>
</dbReference>
<comment type="caution">
    <text evidence="3">The sequence shown here is derived from an EMBL/GenBank/DDBJ whole genome shotgun (WGS) entry which is preliminary data.</text>
</comment>
<protein>
    <recommendedName>
        <fullName evidence="2">PIN domain-containing protein</fullName>
    </recommendedName>
</protein>
<feature type="compositionally biased region" description="Pro residues" evidence="1">
    <location>
        <begin position="677"/>
        <end position="687"/>
    </location>
</feature>
<gene>
    <name evidence="3" type="ORF">ABB37_07706</name>
</gene>
<keyword evidence="4" id="KW-1185">Reference proteome</keyword>
<dbReference type="Proteomes" id="UP000037923">
    <property type="component" value="Unassembled WGS sequence"/>
</dbReference>
<feature type="region of interest" description="Disordered" evidence="1">
    <location>
        <begin position="855"/>
        <end position="876"/>
    </location>
</feature>
<feature type="compositionally biased region" description="Low complexity" evidence="1">
    <location>
        <begin position="402"/>
        <end position="414"/>
    </location>
</feature>
<dbReference type="AlphaFoldDB" id="A0A0M9FUR5"/>
<feature type="region of interest" description="Disordered" evidence="1">
    <location>
        <begin position="974"/>
        <end position="1001"/>
    </location>
</feature>
<evidence type="ECO:0000259" key="2">
    <source>
        <dbReference type="Pfam" id="PF13638"/>
    </source>
</evidence>
<feature type="region of interest" description="Disordered" evidence="1">
    <location>
        <begin position="122"/>
        <end position="154"/>
    </location>
</feature>
<evidence type="ECO:0000313" key="4">
    <source>
        <dbReference type="Proteomes" id="UP000037923"/>
    </source>
</evidence>
<proteinExistence type="predicted"/>
<feature type="compositionally biased region" description="Low complexity" evidence="1">
    <location>
        <begin position="976"/>
        <end position="988"/>
    </location>
</feature>
<sequence>MPPRNAKRAPPPKNRGKNSSSHPRSDSRVPKNASRTSSNIRISSAAPISSPPARLSKLWSTGRPPPVRASAYSGRYDNNTTGGPVTTVAAAGGGGQGDGAALNASQGFAYLSPEVLAAARLASTTTSITTSPPPPPPSPPLRSPAMRAASSAESSLARLRALASGVASLALSPASLPSPNLFKNEEALPRSLPPLSQPPAQGFAESPSSAAPATPYTPDLVRRLAELNGTPYAQALSVLHVDRLKRSRGAGDTAATATAAQPAPLSPDQLSSLGHNEEDEEALARSSTPHASFRSAAAAGDWVRALGDGGNLENEEEAEGGAHRSSPQRQLQPPPRPLTAAARLDRLRATSASDPLSTPPLPLLPSVVSQVASTASLPPASCGAFDVTSRLAELRQRATASSASPAFGFAGGTSSPPPPSAPPTTTSVASTAAIAGAPPTCFMNLERMRVGHGSLSSSSSSNTHITHDTHNDPYGVNRQINHTTATADSSQKCHASSASGARGSVDQVPPYNLLVAGVRRHEETDGRAGATPPTSPVPPNSIDAELQEASELRSLNAHLQRYCDAAAAAQSLHPLPAHTDATAAAASFPSSSVVSKAKRAVRRSQRRQSAAAAKKETAVATLVKGCKSGQRLNSGEVGGVVGSRTSPLPLLSSSQVVARLRRLAAPVPIGEAVTAETPPPPPPPPLPASWSSSSPFAALASPSLYGMLSDAARHQGHDSTGEDGGLHMKKGNGEDGAATARSNAEVQPPPLTSAALPVYNYPSTTRPPSTPDLRRLPAFSSCRAPRDLPLPATSQCIVFDTSSLLDSEPGVLNLLLERAYIGIPFKVLDELDYMHKGGVGGPEISSGVAALRPGLRGGGEVGSSNGNSSGGGTHDREWRRKRAHDLRNWIAACVSGSHGRLLLQKRTDVIEAYDRRTANNDDQILGYAVYLRRHREKVIFVTEDKFLRIKAAAEIGKAYSYHEIRQMVGMPAMLPSSSTSSSGGNSTTVRRIALRRNHRKK</sequence>
<feature type="compositionally biased region" description="Low complexity" evidence="1">
    <location>
        <begin position="143"/>
        <end position="154"/>
    </location>
</feature>
<feature type="compositionally biased region" description="Low complexity" evidence="1">
    <location>
        <begin position="80"/>
        <end position="90"/>
    </location>
</feature>
<feature type="region of interest" description="Disordered" evidence="1">
    <location>
        <begin position="1"/>
        <end position="98"/>
    </location>
</feature>
<feature type="compositionally biased region" description="Low complexity" evidence="1">
    <location>
        <begin position="37"/>
        <end position="56"/>
    </location>
</feature>
<feature type="region of interest" description="Disordered" evidence="1">
    <location>
        <begin position="402"/>
        <end position="430"/>
    </location>
</feature>
<dbReference type="RefSeq" id="XP_015654798.1">
    <property type="nucleotide sequence ID" value="XM_015806434.1"/>
</dbReference>
<dbReference type="VEuPathDB" id="TriTrypDB:LpyrH10_20_0290"/>
<feature type="compositionally biased region" description="Pro residues" evidence="1">
    <location>
        <begin position="131"/>
        <end position="142"/>
    </location>
</feature>
<dbReference type="GO" id="GO:0005634">
    <property type="term" value="C:nucleus"/>
    <property type="evidence" value="ECO:0007669"/>
    <property type="project" value="TreeGrafter"/>
</dbReference>
<dbReference type="InterPro" id="IPR052626">
    <property type="entry name" value="SWT1_Regulator"/>
</dbReference>
<feature type="region of interest" description="Disordered" evidence="1">
    <location>
        <begin position="671"/>
        <end position="691"/>
    </location>
</feature>
<feature type="region of interest" description="Disordered" evidence="1">
    <location>
        <begin position="713"/>
        <end position="754"/>
    </location>
</feature>
<feature type="region of interest" description="Disordered" evidence="1">
    <location>
        <begin position="247"/>
        <end position="336"/>
    </location>
</feature>
<feature type="compositionally biased region" description="Polar residues" evidence="1">
    <location>
        <begin position="478"/>
        <end position="499"/>
    </location>
</feature>